<dbReference type="EMBL" id="QEKQ01000001">
    <property type="protein sequence ID" value="PVY79065.1"/>
    <property type="molecule type" value="Genomic_DNA"/>
</dbReference>
<organism evidence="2 4">
    <name type="scientific">Tamilnaduibacter salinus</name>
    <dbReference type="NCBI Taxonomy" id="1484056"/>
    <lineage>
        <taxon>Bacteria</taxon>
        <taxon>Pseudomonadati</taxon>
        <taxon>Pseudomonadota</taxon>
        <taxon>Gammaproteobacteria</taxon>
        <taxon>Pseudomonadales</taxon>
        <taxon>Marinobacteraceae</taxon>
        <taxon>Tamilnaduibacter</taxon>
    </lineage>
</organism>
<evidence type="ECO:0000313" key="5">
    <source>
        <dbReference type="Proteomes" id="UP000245887"/>
    </source>
</evidence>
<evidence type="ECO:0000313" key="4">
    <source>
        <dbReference type="Proteomes" id="UP000218332"/>
    </source>
</evidence>
<evidence type="ECO:0000313" key="3">
    <source>
        <dbReference type="EMBL" id="PVY79065.1"/>
    </source>
</evidence>
<dbReference type="PANTHER" id="PTHR30007">
    <property type="entry name" value="PHP DOMAIN PROTEIN"/>
    <property type="match status" value="1"/>
</dbReference>
<dbReference type="Pfam" id="PF13340">
    <property type="entry name" value="DUF4096"/>
    <property type="match status" value="1"/>
</dbReference>
<reference evidence="2 4" key="1">
    <citation type="submission" date="2017-07" db="EMBL/GenBank/DDBJ databases">
        <title>Tamlnaduibacter salinus (Mi-7) genome sequencing.</title>
        <authorList>
            <person name="Verma A."/>
            <person name="Krishnamurthi S."/>
        </authorList>
    </citation>
    <scope>NUCLEOTIDE SEQUENCE [LARGE SCALE GENOMIC DNA]</scope>
    <source>
        <strain evidence="2 4">Mi-7</strain>
    </source>
</reference>
<accession>A0A2A2I0E7</accession>
<dbReference type="EMBL" id="NMPM01000096">
    <property type="protein sequence ID" value="PAV24878.1"/>
    <property type="molecule type" value="Genomic_DNA"/>
</dbReference>
<sequence length="266" mass="29473">MSKTGRPKLLGPDKHELLLEIVASNPLATLDEITALVSERLGRTVHPATVRRSLREAGVKREHALVKPAERPKTQRYGYTEARRSQAPEQLYPSCLTDVEGELVADLFEKPGGQGLPPTHSRRAIVDACCYVVRTSCSWRMLPKEFPHWDNVYKSFRRWSKAGKFEAMHDRLREQWREREGRAATPSSAVLDAQSTRSSGKLPDLSAAQFPGTAGNLFGLQCVKAAFSISSQPFVDSGPAHAKRFDDDFRALANNDSLNGANANGF</sequence>
<dbReference type="SUPFAM" id="SSF46689">
    <property type="entry name" value="Homeodomain-like"/>
    <property type="match status" value="1"/>
</dbReference>
<evidence type="ECO:0000259" key="1">
    <source>
        <dbReference type="Pfam" id="PF13340"/>
    </source>
</evidence>
<dbReference type="OrthoDB" id="6371355at2"/>
<dbReference type="InterPro" id="IPR009057">
    <property type="entry name" value="Homeodomain-like_sf"/>
</dbReference>
<feature type="domain" description="Insertion element IS402-like" evidence="1">
    <location>
        <begin position="96"/>
        <end position="169"/>
    </location>
</feature>
<protein>
    <submittedName>
        <fullName evidence="3">Transposase</fullName>
    </submittedName>
</protein>
<evidence type="ECO:0000313" key="2">
    <source>
        <dbReference type="EMBL" id="PAV24878.1"/>
    </source>
</evidence>
<dbReference type="Proteomes" id="UP000218332">
    <property type="component" value="Unassembled WGS sequence"/>
</dbReference>
<dbReference type="InterPro" id="IPR025161">
    <property type="entry name" value="IS402-like_dom"/>
</dbReference>
<dbReference type="Proteomes" id="UP000245887">
    <property type="component" value="Unassembled WGS sequence"/>
</dbReference>
<dbReference type="AlphaFoldDB" id="A0A2A2I0E7"/>
<reference evidence="3 5" key="2">
    <citation type="submission" date="2018-04" db="EMBL/GenBank/DDBJ databases">
        <title>Genomic Encyclopedia of Type Strains, Phase IV (KMG-IV): sequencing the most valuable type-strain genomes for metagenomic binning, comparative biology and taxonomic classification.</title>
        <authorList>
            <person name="Goeker M."/>
        </authorList>
    </citation>
    <scope>NUCLEOTIDE SEQUENCE [LARGE SCALE GENOMIC DNA]</scope>
    <source>
        <strain evidence="3 5">DSM 28688</strain>
    </source>
</reference>
<gene>
    <name evidence="3" type="ORF">C8D92_101271</name>
    <name evidence="2" type="ORF">CF392_13855</name>
</gene>
<comment type="caution">
    <text evidence="2">The sequence shown here is derived from an EMBL/GenBank/DDBJ whole genome shotgun (WGS) entry which is preliminary data.</text>
</comment>
<proteinExistence type="predicted"/>
<name>A0A2A2I0E7_9GAMM</name>
<keyword evidence="4" id="KW-1185">Reference proteome</keyword>
<dbReference type="PANTHER" id="PTHR30007:SF0">
    <property type="entry name" value="TRANSPOSASE"/>
    <property type="match status" value="1"/>
</dbReference>